<evidence type="ECO:0000259" key="2">
    <source>
        <dbReference type="PROSITE" id="PS50164"/>
    </source>
</evidence>
<dbReference type="Proteomes" id="UP000177197">
    <property type="component" value="Unassembled WGS sequence"/>
</dbReference>
<accession>A0A1F5CAY8</accession>
<dbReference type="PANTHER" id="PTHR34477:SF1">
    <property type="entry name" value="UPF0213 PROTEIN YHBQ"/>
    <property type="match status" value="1"/>
</dbReference>
<dbReference type="CDD" id="cd10449">
    <property type="entry name" value="GIY-YIG_SLX1_like"/>
    <property type="match status" value="1"/>
</dbReference>
<dbReference type="PANTHER" id="PTHR34477">
    <property type="entry name" value="UPF0213 PROTEIN YHBQ"/>
    <property type="match status" value="1"/>
</dbReference>
<dbReference type="InterPro" id="IPR000305">
    <property type="entry name" value="GIY-YIG_endonuc"/>
</dbReference>
<dbReference type="PROSITE" id="PS50164">
    <property type="entry name" value="GIY_YIG"/>
    <property type="match status" value="1"/>
</dbReference>
<dbReference type="Pfam" id="PF01541">
    <property type="entry name" value="GIY-YIG"/>
    <property type="match status" value="1"/>
</dbReference>
<name>A0A1F5CAY8_9BACT</name>
<dbReference type="AlphaFoldDB" id="A0A1F5CAY8"/>
<evidence type="ECO:0000313" key="4">
    <source>
        <dbReference type="Proteomes" id="UP000177197"/>
    </source>
</evidence>
<dbReference type="InterPro" id="IPR050190">
    <property type="entry name" value="UPF0213_domain"/>
</dbReference>
<proteinExistence type="inferred from homology"/>
<dbReference type="EMBL" id="MEYV01000014">
    <property type="protein sequence ID" value="OGD40011.1"/>
    <property type="molecule type" value="Genomic_DNA"/>
</dbReference>
<dbReference type="InterPro" id="IPR035901">
    <property type="entry name" value="GIY-YIG_endonuc_sf"/>
</dbReference>
<evidence type="ECO:0000313" key="3">
    <source>
        <dbReference type="EMBL" id="OGD40011.1"/>
    </source>
</evidence>
<protein>
    <recommendedName>
        <fullName evidence="2">GIY-YIG domain-containing protein</fullName>
    </recommendedName>
</protein>
<feature type="domain" description="GIY-YIG" evidence="2">
    <location>
        <begin position="1"/>
        <end position="75"/>
    </location>
</feature>
<gene>
    <name evidence="3" type="ORF">A3I30_00150</name>
</gene>
<dbReference type="Gene3D" id="3.40.1440.10">
    <property type="entry name" value="GIY-YIG endonuclease"/>
    <property type="match status" value="1"/>
</dbReference>
<reference evidence="3 4" key="1">
    <citation type="journal article" date="2016" name="Nat. Commun.">
        <title>Thousands of microbial genomes shed light on interconnected biogeochemical processes in an aquifer system.</title>
        <authorList>
            <person name="Anantharaman K."/>
            <person name="Brown C.T."/>
            <person name="Hug L.A."/>
            <person name="Sharon I."/>
            <person name="Castelle C.J."/>
            <person name="Probst A.J."/>
            <person name="Thomas B.C."/>
            <person name="Singh A."/>
            <person name="Wilkins M.J."/>
            <person name="Karaoz U."/>
            <person name="Brodie E.L."/>
            <person name="Williams K.H."/>
            <person name="Hubbard S.S."/>
            <person name="Banfield J.F."/>
        </authorList>
    </citation>
    <scope>NUCLEOTIDE SEQUENCE [LARGE SCALE GENOMIC DNA]</scope>
</reference>
<evidence type="ECO:0000256" key="1">
    <source>
        <dbReference type="ARBA" id="ARBA00007435"/>
    </source>
</evidence>
<dbReference type="SUPFAM" id="SSF82771">
    <property type="entry name" value="GIY-YIG endonuclease"/>
    <property type="match status" value="1"/>
</dbReference>
<organism evidence="3 4">
    <name type="scientific">Candidatus Azambacteria bacterium RIFCSPLOWO2_02_FULL_44_14</name>
    <dbReference type="NCBI Taxonomy" id="1797306"/>
    <lineage>
        <taxon>Bacteria</taxon>
        <taxon>Candidatus Azamiibacteriota</taxon>
    </lineage>
</organism>
<comment type="caution">
    <text evidence="3">The sequence shown here is derived from an EMBL/GenBank/DDBJ whole genome shotgun (WGS) entry which is preliminary data.</text>
</comment>
<sequence>MYYVYLIKSISKDWHYIGSTDDLRKRFKEHNSGQTRSTKTYKPFKLIYYEAYHNKSDARKREIELKTHGQKKEILFSQIEDSLKS</sequence>
<comment type="similarity">
    <text evidence="1">Belongs to the UPF0213 family.</text>
</comment>